<dbReference type="eggNOG" id="COG2071">
    <property type="taxonomic scope" value="Bacteria"/>
</dbReference>
<dbReference type="AlphaFoldDB" id="V2XKQ1"/>
<dbReference type="Gene3D" id="3.40.50.880">
    <property type="match status" value="1"/>
</dbReference>
<dbReference type="GO" id="GO:0005829">
    <property type="term" value="C:cytosol"/>
    <property type="evidence" value="ECO:0007669"/>
    <property type="project" value="TreeGrafter"/>
</dbReference>
<dbReference type="STRING" id="592026.GCWU0000282_001604"/>
<name>V2XKQ1_9FIRM</name>
<dbReference type="PANTHER" id="PTHR43235">
    <property type="entry name" value="GLUTAMINE AMIDOTRANSFERASE PB2B2.05-RELATED"/>
    <property type="match status" value="1"/>
</dbReference>
<dbReference type="InterPro" id="IPR011697">
    <property type="entry name" value="Peptidase_C26"/>
</dbReference>
<evidence type="ECO:0000313" key="2">
    <source>
        <dbReference type="Proteomes" id="UP000018227"/>
    </source>
</evidence>
<gene>
    <name evidence="1" type="ORF">GCWU0000282_001604</name>
</gene>
<sequence length="249" mass="27753">MGGIKHMKKPVIGISGSLIIDTSGNFAGYKRSYVNNDYILSIIKNGGVPFIIPFNENEEVIKAQIEMVDGLLISGGQDVTPKNYGEEPLPKLGDTFPERDDFEYGLLKAALEAKKPVLGICRGVQIINTYFKGSLYQDLSYMGIDVLKHNQVNNPARVTHSVTVDKNSKLFEIFGEEKFMVNSFHHQAIKEVGNGLVKTAAAPDGIIEAVEKTDYPFLVGVQWHPEMLHESVEMMNKLFTRFVREASNE</sequence>
<organism evidence="1 2">
    <name type="scientific">Catonella morbi ATCC 51271</name>
    <dbReference type="NCBI Taxonomy" id="592026"/>
    <lineage>
        <taxon>Bacteria</taxon>
        <taxon>Bacillati</taxon>
        <taxon>Bacillota</taxon>
        <taxon>Clostridia</taxon>
        <taxon>Lachnospirales</taxon>
        <taxon>Lachnospiraceae</taxon>
        <taxon>Catonella</taxon>
    </lineage>
</organism>
<proteinExistence type="predicted"/>
<protein>
    <submittedName>
        <fullName evidence="1">Peptidase C26</fullName>
    </submittedName>
</protein>
<dbReference type="GO" id="GO:0033969">
    <property type="term" value="F:gamma-glutamyl-gamma-aminobutyrate hydrolase activity"/>
    <property type="evidence" value="ECO:0007669"/>
    <property type="project" value="TreeGrafter"/>
</dbReference>
<evidence type="ECO:0000313" key="1">
    <source>
        <dbReference type="EMBL" id="ESL02734.1"/>
    </source>
</evidence>
<dbReference type="HOGENOM" id="CLU_030756_2_1_9"/>
<dbReference type="PANTHER" id="PTHR43235:SF1">
    <property type="entry name" value="GLUTAMINE AMIDOTRANSFERASE PB2B2.05-RELATED"/>
    <property type="match status" value="1"/>
</dbReference>
<accession>V2XKQ1</accession>
<keyword evidence="2" id="KW-1185">Reference proteome</keyword>
<dbReference type="FunFam" id="3.40.50.880:FF:000030">
    <property type="entry name" value="Gamma-glutamyl-gamma-aminobutyrate hydrolase PuuD"/>
    <property type="match status" value="1"/>
</dbReference>
<dbReference type="Pfam" id="PF07722">
    <property type="entry name" value="Peptidase_C26"/>
    <property type="match status" value="1"/>
</dbReference>
<dbReference type="Proteomes" id="UP000018227">
    <property type="component" value="Unassembled WGS sequence"/>
</dbReference>
<dbReference type="CDD" id="cd01745">
    <property type="entry name" value="GATase1_2"/>
    <property type="match status" value="1"/>
</dbReference>
<dbReference type="InterPro" id="IPR029062">
    <property type="entry name" value="Class_I_gatase-like"/>
</dbReference>
<dbReference type="EMBL" id="ACIL03000013">
    <property type="protein sequence ID" value="ESL02734.1"/>
    <property type="molecule type" value="Genomic_DNA"/>
</dbReference>
<dbReference type="SUPFAM" id="SSF52317">
    <property type="entry name" value="Class I glutamine amidotransferase-like"/>
    <property type="match status" value="1"/>
</dbReference>
<dbReference type="InterPro" id="IPR044668">
    <property type="entry name" value="PuuD-like"/>
</dbReference>
<comment type="caution">
    <text evidence="1">The sequence shown here is derived from an EMBL/GenBank/DDBJ whole genome shotgun (WGS) entry which is preliminary data.</text>
</comment>
<dbReference type="PROSITE" id="PS51273">
    <property type="entry name" value="GATASE_TYPE_1"/>
    <property type="match status" value="1"/>
</dbReference>
<reference evidence="1 2" key="1">
    <citation type="submission" date="2013-06" db="EMBL/GenBank/DDBJ databases">
        <authorList>
            <person name="Weinstock G."/>
            <person name="Sodergren E."/>
            <person name="Clifton S."/>
            <person name="Fulton L."/>
            <person name="Fulton B."/>
            <person name="Courtney L."/>
            <person name="Fronick C."/>
            <person name="Harrison M."/>
            <person name="Strong C."/>
            <person name="Farmer C."/>
            <person name="Delahaunty K."/>
            <person name="Markovic C."/>
            <person name="Hall O."/>
            <person name="Minx P."/>
            <person name="Tomlinson C."/>
            <person name="Mitreva M."/>
            <person name="Nelson J."/>
            <person name="Hou S."/>
            <person name="Wollam A."/>
            <person name="Pepin K.H."/>
            <person name="Johnson M."/>
            <person name="Bhonagiri V."/>
            <person name="Nash W.E."/>
            <person name="Warren W."/>
            <person name="Chinwalla A."/>
            <person name="Mardis E.R."/>
            <person name="Wilson R.K."/>
        </authorList>
    </citation>
    <scope>NUCLEOTIDE SEQUENCE [LARGE SCALE GENOMIC DNA]</scope>
    <source>
        <strain evidence="1 2">ATCC 51271</strain>
    </source>
</reference>
<dbReference type="GO" id="GO:0006598">
    <property type="term" value="P:polyamine catabolic process"/>
    <property type="evidence" value="ECO:0007669"/>
    <property type="project" value="TreeGrafter"/>
</dbReference>